<dbReference type="Gene3D" id="3.50.50.60">
    <property type="entry name" value="FAD/NAD(P)-binding domain"/>
    <property type="match status" value="2"/>
</dbReference>
<dbReference type="AlphaFoldDB" id="A0A6N4SQM5"/>
<dbReference type="RefSeq" id="WP_011584797.1">
    <property type="nucleotide sequence ID" value="NC_008255.1"/>
</dbReference>
<dbReference type="PANTHER" id="PTHR42842">
    <property type="entry name" value="FAD/NAD(P)-BINDING OXIDOREDUCTASE"/>
    <property type="match status" value="1"/>
</dbReference>
<protein>
    <submittedName>
        <fullName evidence="3">Probable NAD(FAD)-dependent dehydrogenase</fullName>
    </submittedName>
</protein>
<dbReference type="InterPro" id="IPR036188">
    <property type="entry name" value="FAD/NAD-bd_sf"/>
</dbReference>
<evidence type="ECO:0000313" key="4">
    <source>
        <dbReference type="Proteomes" id="UP000001822"/>
    </source>
</evidence>
<organism evidence="3 4">
    <name type="scientific">Cytophaga hutchinsonii (strain ATCC 33406 / DSM 1761 / CIP 103989 / NBRC 15051 / NCIMB 9469 / D465)</name>
    <dbReference type="NCBI Taxonomy" id="269798"/>
    <lineage>
        <taxon>Bacteria</taxon>
        <taxon>Pseudomonadati</taxon>
        <taxon>Bacteroidota</taxon>
        <taxon>Cytophagia</taxon>
        <taxon>Cytophagales</taxon>
        <taxon>Cytophagaceae</taxon>
        <taxon>Cytophaga</taxon>
    </lineage>
</organism>
<dbReference type="EMBL" id="CP000383">
    <property type="protein sequence ID" value="ABG58682.1"/>
    <property type="molecule type" value="Genomic_DNA"/>
</dbReference>
<dbReference type="OrthoDB" id="9772594at2"/>
<keyword evidence="4" id="KW-1185">Reference proteome</keyword>
<accession>A0A6N4SQM5</accession>
<feature type="domain" description="FAD-binding" evidence="1">
    <location>
        <begin position="85"/>
        <end position="118"/>
    </location>
</feature>
<dbReference type="PANTHER" id="PTHR42842:SF3">
    <property type="entry name" value="FAD_NAD(P)-BINDING OXIDOREDUCTASE FAMILY PROTEIN"/>
    <property type="match status" value="1"/>
</dbReference>
<dbReference type="GO" id="GO:0071949">
    <property type="term" value="F:FAD binding"/>
    <property type="evidence" value="ECO:0007669"/>
    <property type="project" value="InterPro"/>
</dbReference>
<proteinExistence type="predicted"/>
<evidence type="ECO:0000259" key="1">
    <source>
        <dbReference type="Pfam" id="PF01494"/>
    </source>
</evidence>
<gene>
    <name evidence="3" type="ordered locus">CHU_1411</name>
</gene>
<dbReference type="KEGG" id="chu:CHU_1411"/>
<dbReference type="Pfam" id="PF21688">
    <property type="entry name" value="FAD-depend_C"/>
    <property type="match status" value="1"/>
</dbReference>
<dbReference type="Pfam" id="PF01494">
    <property type="entry name" value="FAD_binding_3"/>
    <property type="match status" value="1"/>
</dbReference>
<dbReference type="InterPro" id="IPR002938">
    <property type="entry name" value="FAD-bd"/>
</dbReference>
<dbReference type="Proteomes" id="UP000001822">
    <property type="component" value="Chromosome"/>
</dbReference>
<dbReference type="InterPro" id="IPR028348">
    <property type="entry name" value="FAD-binding_protein"/>
</dbReference>
<evidence type="ECO:0000259" key="2">
    <source>
        <dbReference type="Pfam" id="PF21688"/>
    </source>
</evidence>
<dbReference type="PRINTS" id="PR00411">
    <property type="entry name" value="PNDRDTASEI"/>
</dbReference>
<sequence>MSKLVEIALRPEDAVRDEQIKRAIKAQTSYQSLDFQYRIKRRSIDARGRQVLVRMGVEVFDKGELLPPLLALHKQIYKPANDSKHQVVIIGAGPAGLFAALRLLEYGIKPVVIERGKDVRARRRDLAAINKDHIVNPESNYCFGEGGAGTYSDGKLYTRSKKRGDIRKVLEVLVAHGATEDILVDAHPHIGTNKLPVLVTDLRETVKAYGGEVLFDTRVEKLIIRDGVCAGVITHNNEKIEGIATILCTGHSARDIFYMLHEQGIHIEAKPFALGVRIEHPQTLIDTVQYHCSGDRGDYLPAAAYSLVTQTQYQKVERGVYSFCMCPGGFIVPAATAPGELVVNGMSPSKRDSKFANSGMVVAVELDDIKEFSKHGPFAALEFQKSVEQNAWAVGGKTQTAPAQRVADFIQNKYSSSLPDCSYQPGLKSARMDDVLPDMIAQRLRQGLKQFEHKIKGYTSNEGLLIGVESRTSSPVFVPRDKETLQHITLKGLYPCGEGAGYAGGIMSAAMDGESCALRIAQGLGLAAVEINSK</sequence>
<dbReference type="PIRSF" id="PIRSF038984">
    <property type="entry name" value="FAD_binding_protein"/>
    <property type="match status" value="1"/>
</dbReference>
<dbReference type="InterPro" id="IPR049516">
    <property type="entry name" value="FAD-depend_C"/>
</dbReference>
<evidence type="ECO:0000313" key="3">
    <source>
        <dbReference type="EMBL" id="ABG58682.1"/>
    </source>
</evidence>
<feature type="domain" description="FAD-dependent protein C-terminal" evidence="2">
    <location>
        <begin position="271"/>
        <end position="472"/>
    </location>
</feature>
<name>A0A6N4SQM5_CYTH3</name>
<dbReference type="SUPFAM" id="SSF51905">
    <property type="entry name" value="FAD/NAD(P)-binding domain"/>
    <property type="match status" value="1"/>
</dbReference>
<reference evidence="3 4" key="1">
    <citation type="journal article" date="2007" name="Appl. Environ. Microbiol.">
        <title>Genome sequence of the cellulolytic gliding bacterium Cytophaga hutchinsonii.</title>
        <authorList>
            <person name="Xie G."/>
            <person name="Bruce D.C."/>
            <person name="Challacombe J.F."/>
            <person name="Chertkov O."/>
            <person name="Detter J.C."/>
            <person name="Gilna P."/>
            <person name="Han C.S."/>
            <person name="Lucas S."/>
            <person name="Misra M."/>
            <person name="Myers G.L."/>
            <person name="Richardson P."/>
            <person name="Tapia R."/>
            <person name="Thayer N."/>
            <person name="Thompson L.S."/>
            <person name="Brettin T.S."/>
            <person name="Henrissat B."/>
            <person name="Wilson D.B."/>
            <person name="McBride M.J."/>
        </authorList>
    </citation>
    <scope>NUCLEOTIDE SEQUENCE [LARGE SCALE GENOMIC DNA]</scope>
    <source>
        <strain evidence="4">ATCC 33406 / DSM 1761 / CIP 103989 / NBRC 15051 / NCIMB 9469 / D465</strain>
    </source>
</reference>